<comment type="caution">
    <text evidence="1">The sequence shown here is derived from an EMBL/GenBank/DDBJ whole genome shotgun (WGS) entry which is preliminary data.</text>
</comment>
<dbReference type="EMBL" id="SVBY01000006">
    <property type="protein sequence ID" value="MBE6091850.1"/>
    <property type="molecule type" value="Genomic_DNA"/>
</dbReference>
<name>A0A927ZTV2_SELRU</name>
<dbReference type="GO" id="GO:0016740">
    <property type="term" value="F:transferase activity"/>
    <property type="evidence" value="ECO:0007669"/>
    <property type="project" value="UniProtKB-KW"/>
</dbReference>
<reference evidence="1" key="1">
    <citation type="submission" date="2019-04" db="EMBL/GenBank/DDBJ databases">
        <title>Evolution of Biomass-Degrading Anaerobic Consortia Revealed by Metagenomics.</title>
        <authorList>
            <person name="Peng X."/>
        </authorList>
    </citation>
    <scope>NUCLEOTIDE SEQUENCE</scope>
    <source>
        <strain evidence="1">SIG240</strain>
    </source>
</reference>
<dbReference type="InterPro" id="IPR014942">
    <property type="entry name" value="AbiEii"/>
</dbReference>
<protein>
    <submittedName>
        <fullName evidence="1">Nucleotidyl transferase AbiEii/AbiGii toxin family protein</fullName>
    </submittedName>
</protein>
<dbReference type="Gene3D" id="3.10.450.620">
    <property type="entry name" value="JHP933, nucleotidyltransferase-like core domain"/>
    <property type="match status" value="1"/>
</dbReference>
<keyword evidence="1" id="KW-0808">Transferase</keyword>
<organism evidence="1 2">
    <name type="scientific">Selenomonas ruminantium</name>
    <dbReference type="NCBI Taxonomy" id="971"/>
    <lineage>
        <taxon>Bacteria</taxon>
        <taxon>Bacillati</taxon>
        <taxon>Bacillota</taxon>
        <taxon>Negativicutes</taxon>
        <taxon>Selenomonadales</taxon>
        <taxon>Selenomonadaceae</taxon>
        <taxon>Selenomonas</taxon>
    </lineage>
</organism>
<gene>
    <name evidence="1" type="ORF">E7201_01510</name>
</gene>
<proteinExistence type="predicted"/>
<dbReference type="AlphaFoldDB" id="A0A927ZTV2"/>
<evidence type="ECO:0000313" key="1">
    <source>
        <dbReference type="EMBL" id="MBE6091850.1"/>
    </source>
</evidence>
<dbReference type="Proteomes" id="UP000761380">
    <property type="component" value="Unassembled WGS sequence"/>
</dbReference>
<evidence type="ECO:0000313" key="2">
    <source>
        <dbReference type="Proteomes" id="UP000761380"/>
    </source>
</evidence>
<sequence>MMYLHDNKDVFAEIIQQARTEYGYEREITEKDYYVSMFLKEICKTDIDFVFKGGTSLSKCYQVINRFSEDIDLTVLHRPSRKQKKDIKQAIKDCAGKIGLLLVNEEMTRSGRDFNRYELEYDSIFSDNKIRPVIYIEVSVAIEPFPIDVQSVNSYIEKTLNSHGLREVIEEYELQSFLINVQDIKRTAVDKVFALCDYFMQGKSERYSRHIYDLYQIDSRIGITNISKELVQSVRQERLHNPNCLSAQVQENPTNILKEIVKRKYFAADYSNITENLLYDDIVYDQAITVIQKIIDSNLFTPNH</sequence>
<dbReference type="Pfam" id="PF08843">
    <property type="entry name" value="AbiEii"/>
    <property type="match status" value="1"/>
</dbReference>
<accession>A0A927ZTV2</accession>